<protein>
    <recommendedName>
        <fullName evidence="4">Short-chain dehydrogenase/reductase</fullName>
        <ecNumber evidence="4">1.1.1.-</ecNumber>
    </recommendedName>
</protein>
<dbReference type="PRINTS" id="PR00081">
    <property type="entry name" value="GDHRDH"/>
</dbReference>
<dbReference type="OrthoDB" id="1933717at2759"/>
<dbReference type="CDD" id="cd05324">
    <property type="entry name" value="carb_red_PTCR-like_SDR_c"/>
    <property type="match status" value="1"/>
</dbReference>
<dbReference type="Pfam" id="PF00106">
    <property type="entry name" value="adh_short"/>
    <property type="match status" value="2"/>
</dbReference>
<dbReference type="PROSITE" id="PS00061">
    <property type="entry name" value="ADH_SHORT"/>
    <property type="match status" value="1"/>
</dbReference>
<dbReference type="GO" id="GO:0016616">
    <property type="term" value="F:oxidoreductase activity, acting on the CH-OH group of donors, NAD or NADP as acceptor"/>
    <property type="evidence" value="ECO:0007669"/>
    <property type="project" value="InterPro"/>
</dbReference>
<dbReference type="InterPro" id="IPR036291">
    <property type="entry name" value="NAD(P)-bd_dom_sf"/>
</dbReference>
<dbReference type="EMBL" id="CM002295">
    <property type="protein sequence ID" value="ESW11897.1"/>
    <property type="molecule type" value="Genomic_DNA"/>
</dbReference>
<dbReference type="PANTHER" id="PTHR43490">
    <property type="entry name" value="(+)-NEOMENTHOL DEHYDROGENASE"/>
    <property type="match status" value="1"/>
</dbReference>
<accession>V7B1W5</accession>
<dbReference type="SUPFAM" id="SSF51735">
    <property type="entry name" value="NAD(P)-binding Rossmann-fold domains"/>
    <property type="match status" value="1"/>
</dbReference>
<dbReference type="Gene3D" id="3.40.50.720">
    <property type="entry name" value="NAD(P)-binding Rossmann-like Domain"/>
    <property type="match status" value="2"/>
</dbReference>
<proteinExistence type="inferred from homology"/>
<dbReference type="GO" id="GO:0016020">
    <property type="term" value="C:membrane"/>
    <property type="evidence" value="ECO:0007669"/>
    <property type="project" value="TreeGrafter"/>
</dbReference>
<comment type="similarity">
    <text evidence="1 4">Belongs to the short-chain dehydrogenases/reductases (SDR) family.</text>
</comment>
<organism evidence="5 6">
    <name type="scientific">Phaseolus vulgaris</name>
    <name type="common">Kidney bean</name>
    <name type="synonym">French bean</name>
    <dbReference type="NCBI Taxonomy" id="3885"/>
    <lineage>
        <taxon>Eukaryota</taxon>
        <taxon>Viridiplantae</taxon>
        <taxon>Streptophyta</taxon>
        <taxon>Embryophyta</taxon>
        <taxon>Tracheophyta</taxon>
        <taxon>Spermatophyta</taxon>
        <taxon>Magnoliopsida</taxon>
        <taxon>eudicotyledons</taxon>
        <taxon>Gunneridae</taxon>
        <taxon>Pentapetalae</taxon>
        <taxon>rosids</taxon>
        <taxon>fabids</taxon>
        <taxon>Fabales</taxon>
        <taxon>Fabaceae</taxon>
        <taxon>Papilionoideae</taxon>
        <taxon>50 kb inversion clade</taxon>
        <taxon>NPAAA clade</taxon>
        <taxon>indigoferoid/millettioid clade</taxon>
        <taxon>Phaseoleae</taxon>
        <taxon>Phaseolus</taxon>
    </lineage>
</organism>
<dbReference type="Gramene" id="ESW11897">
    <property type="protein sequence ID" value="ESW11897"/>
    <property type="gene ID" value="PHAVU_008G068300g"/>
</dbReference>
<evidence type="ECO:0000256" key="4">
    <source>
        <dbReference type="RuleBase" id="RU369024"/>
    </source>
</evidence>
<evidence type="ECO:0000313" key="6">
    <source>
        <dbReference type="Proteomes" id="UP000000226"/>
    </source>
</evidence>
<dbReference type="SMR" id="V7B1W5"/>
<keyword evidence="2 4" id="KW-0521">NADP</keyword>
<evidence type="ECO:0000313" key="5">
    <source>
        <dbReference type="EMBL" id="ESW11897.1"/>
    </source>
</evidence>
<dbReference type="InterPro" id="IPR020904">
    <property type="entry name" value="Sc_DH/Rdtase_CS"/>
</dbReference>
<dbReference type="InterPro" id="IPR045313">
    <property type="entry name" value="CBR1-like"/>
</dbReference>
<dbReference type="STRING" id="3885.V7B1W5"/>
<keyword evidence="3 4" id="KW-0560">Oxidoreductase</keyword>
<dbReference type="InterPro" id="IPR002347">
    <property type="entry name" value="SDR_fam"/>
</dbReference>
<sequence>YAVVTGANKGIGFGVCKKLASNGIVVVLTARDEGRGLKAVETLKEFGLSDLLVFHQLDVDDPASVAALAHFIKTKFGKLDILRNGEKVDWSEVGYQTYELAEQCVETNFYGVERITEALIPLLQLSTSPRIINISSRAGLLKNIPNEWARTVFSDIENLTIEKIDRVLKEFQKDFKEGSLEIKGWPVFASAYTMSKAALNAYTRIMAKKNPHFHINSVCPGFVKTDMNNNTGLLSIDEGSETPVMLALLPSNVPSGCFISQGEVVPF</sequence>
<evidence type="ECO:0000256" key="3">
    <source>
        <dbReference type="ARBA" id="ARBA00023002"/>
    </source>
</evidence>
<dbReference type="AlphaFoldDB" id="V7B1W5"/>
<dbReference type="Proteomes" id="UP000000226">
    <property type="component" value="Chromosome 8"/>
</dbReference>
<dbReference type="EC" id="1.1.1.-" evidence="4"/>
<evidence type="ECO:0000256" key="1">
    <source>
        <dbReference type="ARBA" id="ARBA00006484"/>
    </source>
</evidence>
<gene>
    <name evidence="5" type="ORF">PHAVU_008G068300g</name>
</gene>
<dbReference type="PANTHER" id="PTHR43490:SF105">
    <property type="entry name" value="SHORT CHAIN DEHYDROGENASE_REDUCTASE"/>
    <property type="match status" value="1"/>
</dbReference>
<feature type="non-terminal residue" evidence="5">
    <location>
        <position position="1"/>
    </location>
</feature>
<dbReference type="OMA" id="QCVETNF"/>
<keyword evidence="6" id="KW-1185">Reference proteome</keyword>
<evidence type="ECO:0000256" key="2">
    <source>
        <dbReference type="ARBA" id="ARBA00022857"/>
    </source>
</evidence>
<reference evidence="6" key="1">
    <citation type="journal article" date="2014" name="Nat. Genet.">
        <title>A reference genome for common bean and genome-wide analysis of dual domestications.</title>
        <authorList>
            <person name="Schmutz J."/>
            <person name="McClean P.E."/>
            <person name="Mamidi S."/>
            <person name="Wu G.A."/>
            <person name="Cannon S.B."/>
            <person name="Grimwood J."/>
            <person name="Jenkins J."/>
            <person name="Shu S."/>
            <person name="Song Q."/>
            <person name="Chavarro C."/>
            <person name="Torres-Torres M."/>
            <person name="Geffroy V."/>
            <person name="Moghaddam S.M."/>
            <person name="Gao D."/>
            <person name="Abernathy B."/>
            <person name="Barry K."/>
            <person name="Blair M."/>
            <person name="Brick M.A."/>
            <person name="Chovatia M."/>
            <person name="Gepts P."/>
            <person name="Goodstein D.M."/>
            <person name="Gonzales M."/>
            <person name="Hellsten U."/>
            <person name="Hyten D.L."/>
            <person name="Jia G."/>
            <person name="Kelly J.D."/>
            <person name="Kudrna D."/>
            <person name="Lee R."/>
            <person name="Richard M.M."/>
            <person name="Miklas P.N."/>
            <person name="Osorno J.M."/>
            <person name="Rodrigues J."/>
            <person name="Thareau V."/>
            <person name="Urrea C.A."/>
            <person name="Wang M."/>
            <person name="Yu Y."/>
            <person name="Zhang M."/>
            <person name="Wing R.A."/>
            <person name="Cregan P.B."/>
            <person name="Rokhsar D.S."/>
            <person name="Jackson S.A."/>
        </authorList>
    </citation>
    <scope>NUCLEOTIDE SEQUENCE [LARGE SCALE GENOMIC DNA]</scope>
    <source>
        <strain evidence="6">cv. G19833</strain>
    </source>
</reference>
<dbReference type="eggNOG" id="KOG1208">
    <property type="taxonomic scope" value="Eukaryota"/>
</dbReference>
<name>V7B1W5_PHAVU</name>